<comment type="subcellular location">
    <subcellularLocation>
        <location evidence="1">Nucleus</location>
    </subcellularLocation>
</comment>
<evidence type="ECO:0000256" key="3">
    <source>
        <dbReference type="ARBA" id="ARBA00023015"/>
    </source>
</evidence>
<evidence type="ECO:0000256" key="6">
    <source>
        <dbReference type="ARBA" id="ARBA00023163"/>
    </source>
</evidence>
<accession>A0A8C4N2F9</accession>
<dbReference type="CDD" id="cd00167">
    <property type="entry name" value="SANT"/>
    <property type="match status" value="3"/>
</dbReference>
<dbReference type="AlphaFoldDB" id="A0A8C4N2F9"/>
<evidence type="ECO:0000313" key="11">
    <source>
        <dbReference type="Ensembl" id="ENSEBUP00000000417.1"/>
    </source>
</evidence>
<dbReference type="GO" id="GO:0000978">
    <property type="term" value="F:RNA polymerase II cis-regulatory region sequence-specific DNA binding"/>
    <property type="evidence" value="ECO:0007669"/>
    <property type="project" value="TreeGrafter"/>
</dbReference>
<evidence type="ECO:0000256" key="1">
    <source>
        <dbReference type="ARBA" id="ARBA00004123"/>
    </source>
</evidence>
<dbReference type="GO" id="GO:0000981">
    <property type="term" value="F:DNA-binding transcription factor activity, RNA polymerase II-specific"/>
    <property type="evidence" value="ECO:0007669"/>
    <property type="project" value="TreeGrafter"/>
</dbReference>
<dbReference type="PANTHER" id="PTHR45614">
    <property type="entry name" value="MYB PROTEIN-RELATED"/>
    <property type="match status" value="1"/>
</dbReference>
<dbReference type="FunFam" id="1.10.10.60:FF:000010">
    <property type="entry name" value="Transcriptional activator Myb isoform A"/>
    <property type="match status" value="1"/>
</dbReference>
<dbReference type="Pfam" id="PF00249">
    <property type="entry name" value="Myb_DNA-binding"/>
    <property type="match status" value="3"/>
</dbReference>
<dbReference type="InterPro" id="IPR001005">
    <property type="entry name" value="SANT/Myb"/>
</dbReference>
<dbReference type="Pfam" id="PF07988">
    <property type="entry name" value="LMSTEN"/>
    <property type="match status" value="1"/>
</dbReference>
<reference evidence="11" key="1">
    <citation type="submission" date="2025-08" db="UniProtKB">
        <authorList>
            <consortium name="Ensembl"/>
        </authorList>
    </citation>
    <scope>IDENTIFICATION</scope>
</reference>
<keyword evidence="5" id="KW-0010">Activator</keyword>
<keyword evidence="3" id="KW-0805">Transcription regulation</keyword>
<evidence type="ECO:0000259" key="10">
    <source>
        <dbReference type="PROSITE" id="PS51294"/>
    </source>
</evidence>
<dbReference type="PANTHER" id="PTHR45614:SF25">
    <property type="entry name" value="MYB PROTEIN"/>
    <property type="match status" value="1"/>
</dbReference>
<dbReference type="Proteomes" id="UP000694388">
    <property type="component" value="Unplaced"/>
</dbReference>
<evidence type="ECO:0000256" key="2">
    <source>
        <dbReference type="ARBA" id="ARBA00022737"/>
    </source>
</evidence>
<feature type="domain" description="Myb-like" evidence="9">
    <location>
        <begin position="87"/>
        <end position="138"/>
    </location>
</feature>
<dbReference type="PROSITE" id="PS51294">
    <property type="entry name" value="HTH_MYB"/>
    <property type="match status" value="3"/>
</dbReference>
<feature type="compositionally biased region" description="Acidic residues" evidence="8">
    <location>
        <begin position="12"/>
        <end position="21"/>
    </location>
</feature>
<dbReference type="InterPro" id="IPR015395">
    <property type="entry name" value="C-myb_C"/>
</dbReference>
<keyword evidence="2" id="KW-0677">Repeat</keyword>
<feature type="region of interest" description="Disordered" evidence="8">
    <location>
        <begin position="570"/>
        <end position="590"/>
    </location>
</feature>
<feature type="domain" description="Myb-like" evidence="9">
    <location>
        <begin position="139"/>
        <end position="189"/>
    </location>
</feature>
<evidence type="ECO:0000256" key="4">
    <source>
        <dbReference type="ARBA" id="ARBA00023125"/>
    </source>
</evidence>
<evidence type="ECO:0000256" key="5">
    <source>
        <dbReference type="ARBA" id="ARBA00023159"/>
    </source>
</evidence>
<evidence type="ECO:0000256" key="8">
    <source>
        <dbReference type="SAM" id="MobiDB-lite"/>
    </source>
</evidence>
<feature type="compositionally biased region" description="Basic and acidic residues" evidence="8">
    <location>
        <begin position="22"/>
        <end position="39"/>
    </location>
</feature>
<evidence type="ECO:0000313" key="12">
    <source>
        <dbReference type="Proteomes" id="UP000694388"/>
    </source>
</evidence>
<keyword evidence="7" id="KW-0539">Nucleus</keyword>
<dbReference type="InterPro" id="IPR017930">
    <property type="entry name" value="Myb_dom"/>
</dbReference>
<feature type="domain" description="HTH myb-type" evidence="10">
    <location>
        <begin position="87"/>
        <end position="142"/>
    </location>
</feature>
<dbReference type="InterPro" id="IPR012642">
    <property type="entry name" value="Tscrpt_reg_Wos2-domain"/>
</dbReference>
<dbReference type="GeneTree" id="ENSGT00940000156248"/>
<dbReference type="SUPFAM" id="SSF46689">
    <property type="entry name" value="Homeodomain-like"/>
    <property type="match status" value="2"/>
</dbReference>
<feature type="compositionally biased region" description="Polar residues" evidence="8">
    <location>
        <begin position="333"/>
        <end position="345"/>
    </location>
</feature>
<feature type="region of interest" description="Disordered" evidence="8">
    <location>
        <begin position="1"/>
        <end position="39"/>
    </location>
</feature>
<dbReference type="InterPro" id="IPR009057">
    <property type="entry name" value="Homeodomain-like_sf"/>
</dbReference>
<feature type="domain" description="HTH myb-type" evidence="10">
    <location>
        <begin position="40"/>
        <end position="86"/>
    </location>
</feature>
<feature type="domain" description="Myb-like" evidence="9">
    <location>
        <begin position="35"/>
        <end position="86"/>
    </location>
</feature>
<feature type="compositionally biased region" description="Polar residues" evidence="8">
    <location>
        <begin position="1"/>
        <end position="11"/>
    </location>
</feature>
<keyword evidence="12" id="KW-1185">Reference proteome</keyword>
<dbReference type="SMART" id="SM00717">
    <property type="entry name" value="SANT"/>
    <property type="match status" value="3"/>
</dbReference>
<reference evidence="11" key="2">
    <citation type="submission" date="2025-09" db="UniProtKB">
        <authorList>
            <consortium name="Ensembl"/>
        </authorList>
    </citation>
    <scope>IDENTIFICATION</scope>
</reference>
<dbReference type="Pfam" id="PF09316">
    <property type="entry name" value="Cmyb_C"/>
    <property type="match status" value="1"/>
</dbReference>
<dbReference type="FunFam" id="1.10.10.60:FF:000016">
    <property type="entry name" value="Transcriptional activator Myb isoform A"/>
    <property type="match status" value="1"/>
</dbReference>
<keyword evidence="6" id="KW-0804">Transcription</keyword>
<name>A0A8C4N2F9_EPTBU</name>
<dbReference type="Ensembl" id="ENSEBUT00000000713.1">
    <property type="protein sequence ID" value="ENSEBUP00000000417.1"/>
    <property type="gene ID" value="ENSEBUG00000000577.1"/>
</dbReference>
<dbReference type="PROSITE" id="PS50090">
    <property type="entry name" value="MYB_LIKE"/>
    <property type="match status" value="3"/>
</dbReference>
<protein>
    <submittedName>
        <fullName evidence="11">V-myb avian myeloblastosis viral oncogene homolog</fullName>
    </submittedName>
</protein>
<dbReference type="Gene3D" id="1.10.10.60">
    <property type="entry name" value="Homeodomain-like"/>
    <property type="match status" value="3"/>
</dbReference>
<keyword evidence="4" id="KW-0238">DNA-binding</keyword>
<dbReference type="FunFam" id="1.10.10.60:FF:000042">
    <property type="entry name" value="Transcriptional activator Myb isoform A"/>
    <property type="match status" value="1"/>
</dbReference>
<dbReference type="GO" id="GO:0005634">
    <property type="term" value="C:nucleus"/>
    <property type="evidence" value="ECO:0007669"/>
    <property type="project" value="UniProtKB-SubCell"/>
</dbReference>
<feature type="region of interest" description="Disordered" evidence="8">
    <location>
        <begin position="306"/>
        <end position="345"/>
    </location>
</feature>
<feature type="domain" description="HTH myb-type" evidence="10">
    <location>
        <begin position="143"/>
        <end position="193"/>
    </location>
</feature>
<organism evidence="11 12">
    <name type="scientific">Eptatretus burgeri</name>
    <name type="common">Inshore hagfish</name>
    <dbReference type="NCBI Taxonomy" id="7764"/>
    <lineage>
        <taxon>Eukaryota</taxon>
        <taxon>Metazoa</taxon>
        <taxon>Chordata</taxon>
        <taxon>Craniata</taxon>
        <taxon>Vertebrata</taxon>
        <taxon>Cyclostomata</taxon>
        <taxon>Myxini</taxon>
        <taxon>Myxiniformes</taxon>
        <taxon>Myxinidae</taxon>
        <taxon>Eptatretinae</taxon>
        <taxon>Eptatretus</taxon>
    </lineage>
</organism>
<proteinExistence type="predicted"/>
<evidence type="ECO:0000259" key="9">
    <source>
        <dbReference type="PROSITE" id="PS50090"/>
    </source>
</evidence>
<evidence type="ECO:0000256" key="7">
    <source>
        <dbReference type="ARBA" id="ARBA00023242"/>
    </source>
</evidence>
<dbReference type="InterPro" id="IPR050560">
    <property type="entry name" value="MYB_TF"/>
</dbReference>
<sequence length="634" mass="72914">MSRCPRNSTCSSEEDEEDFEAQDDHDYEQRRSRDQRRTCKSRWSRDEDEKLKKLVAKHGRDNWKVISTFFTNRTDLHCLQRWQKVLNPELVKGPWTKEEDQKVVELVHKYGPKRWSLIAKHLKGRIGKQCRERWHNHLNPEVKKTSWTEEEDRVIFEAHKRLGNRWAEIAKLLPGRTDNAIKNHWNSTMRRKVEQEGYLQDLMAYSWHTVSMPVSYSDVPSPEESCQFVMSCRQIPSNNASFSYFPCSSTENTLHKQQHCADLSDTDILQQQSYCFNFEDDPDRERRIKEITMQLMSTESEFLGHPMEGNQGWTFSSSRELRSADTSEEQIVKGSSSPDVAMNDRSSPPLSYLCPDVSPVYSVSSSFACTSNLEPCSRTNMDSTCLSEPHTMDFLQNVAPNPTRFSMDVHEPKTTTRYLFTHASTGESCADTGHAQVKMMQTMADGSEYMSLQSGITPSGTPIKTLPFSPSQFLNTSTNQEETASTSTPVYNLKVHMPMPQVREGPERPQKENSCFRTPRKSISELEPQHEVLYKCFPDTEDRKSGLKFLPYVSYPLMDEMRLGDEEDVLPKKEQSTSHIKQEPCSPRRTDEHSIVVEMSRCPYGVPQESSSCCATSSYGLGLRHPFQMLCVTK</sequence>